<evidence type="ECO:0000313" key="3">
    <source>
        <dbReference type="Proteomes" id="UP000270620"/>
    </source>
</evidence>
<accession>A0A3R9USS0</accession>
<dbReference type="AlphaFoldDB" id="A0A3R9USS0"/>
<evidence type="ECO:0000313" key="2">
    <source>
        <dbReference type="EMBL" id="RSK39351.1"/>
    </source>
</evidence>
<dbReference type="RefSeq" id="WP_125468323.1">
    <property type="nucleotide sequence ID" value="NZ_RWBG01000004.1"/>
</dbReference>
<comment type="caution">
    <text evidence="2">The sequence shown here is derived from an EMBL/GenBank/DDBJ whole genome shotgun (WGS) entry which is preliminary data.</text>
</comment>
<dbReference type="SMART" id="SM01235">
    <property type="entry name" value="Haem_bd"/>
    <property type="match status" value="1"/>
</dbReference>
<protein>
    <submittedName>
        <fullName evidence="2">Cytochrome C</fullName>
    </submittedName>
</protein>
<name>A0A3R9USS0_9FLAO</name>
<reference evidence="2 3" key="1">
    <citation type="submission" date="2018-12" db="EMBL/GenBank/DDBJ databases">
        <title>Mangrovimonas spongiae sp. nov., a novel member of the genus Mangrovimonas isolated from marine sponge.</title>
        <authorList>
            <person name="Zhuang L."/>
            <person name="Luo L."/>
        </authorList>
    </citation>
    <scope>NUCLEOTIDE SEQUENCE [LARGE SCALE GENOMIC DNA]</scope>
    <source>
        <strain evidence="2 3">HN-E26</strain>
    </source>
</reference>
<dbReference type="Pfam" id="PF14376">
    <property type="entry name" value="Haem_bd"/>
    <property type="match status" value="1"/>
</dbReference>
<dbReference type="EMBL" id="RWBG01000004">
    <property type="protein sequence ID" value="RSK39351.1"/>
    <property type="molecule type" value="Genomic_DNA"/>
</dbReference>
<dbReference type="OrthoDB" id="196738at2"/>
<sequence length="158" mass="18504">MKNTLKKILFLLLAVFVIAQFFGPEKNDGDLVTLEPFLAETNPPEDVKLILKETCFDCHSSVTRYPWYSKITPVNYWLNDHIEHGKEELDFSKWESYSAKKKEHKLDEVGELVEKKEMPLESYTWVHKEAKLSDAQIEAVVAWVNKVKFKYSLEPRPE</sequence>
<gene>
    <name evidence="2" type="ORF">EJA19_10535</name>
</gene>
<dbReference type="Proteomes" id="UP000270620">
    <property type="component" value="Unassembled WGS sequence"/>
</dbReference>
<evidence type="ECO:0000259" key="1">
    <source>
        <dbReference type="SMART" id="SM01235"/>
    </source>
</evidence>
<organism evidence="2 3">
    <name type="scientific">Mangrovimonas spongiae</name>
    <dbReference type="NCBI Taxonomy" id="2494697"/>
    <lineage>
        <taxon>Bacteria</taxon>
        <taxon>Pseudomonadati</taxon>
        <taxon>Bacteroidota</taxon>
        <taxon>Flavobacteriia</taxon>
        <taxon>Flavobacteriales</taxon>
        <taxon>Flavobacteriaceae</taxon>
        <taxon>Mangrovimonas</taxon>
    </lineage>
</organism>
<dbReference type="InterPro" id="IPR025992">
    <property type="entry name" value="Haem-bd"/>
</dbReference>
<proteinExistence type="predicted"/>
<keyword evidence="3" id="KW-1185">Reference proteome</keyword>
<feature type="domain" description="Haem-binding" evidence="1">
    <location>
        <begin position="13"/>
        <end position="148"/>
    </location>
</feature>